<dbReference type="Pfam" id="PF09721">
    <property type="entry name" value="Exosortase_EpsH"/>
    <property type="match status" value="1"/>
</dbReference>
<feature type="transmembrane region" description="Helical" evidence="8">
    <location>
        <begin position="265"/>
        <end position="286"/>
    </location>
</feature>
<feature type="transmembrane region" description="Helical" evidence="8">
    <location>
        <begin position="87"/>
        <end position="111"/>
    </location>
</feature>
<evidence type="ECO:0000256" key="3">
    <source>
        <dbReference type="ARBA" id="ARBA00022670"/>
    </source>
</evidence>
<evidence type="ECO:0000313" key="10">
    <source>
        <dbReference type="EMBL" id="MDF8332239.1"/>
    </source>
</evidence>
<evidence type="ECO:0000256" key="4">
    <source>
        <dbReference type="ARBA" id="ARBA00022692"/>
    </source>
</evidence>
<keyword evidence="2" id="KW-1003">Cell membrane</keyword>
<dbReference type="InterPro" id="IPR014263">
    <property type="entry name" value="Methanolan_biosynth_EpsI"/>
</dbReference>
<dbReference type="InterPro" id="IPR013426">
    <property type="entry name" value="EpsH-like"/>
</dbReference>
<keyword evidence="4 8" id="KW-0812">Transmembrane</keyword>
<feature type="transmembrane region" description="Helical" evidence="8">
    <location>
        <begin position="318"/>
        <end position="336"/>
    </location>
</feature>
<gene>
    <name evidence="10" type="primary">xrtA</name>
    <name evidence="10" type="ORF">POM99_03425</name>
</gene>
<feature type="transmembrane region" description="Helical" evidence="8">
    <location>
        <begin position="27"/>
        <end position="49"/>
    </location>
</feature>
<sequence>MPPEIASNTAPLGRVLARLPAEWRAPLARLGLAWAAILLVFLPDWAAMAGQWWDSSTYNHILLIPFIIGWLSSQRMAATLAQRPQGWWPGLALFAGAAFLWMLGSFAGLSIAKQLAVVVMAQAAFLALMGPRVAATQLFPLFYMLFMVPAGDELIPTLQTITAKLTMAMLHITQIPATIDGVFITTPFGYFEVAEACSGVKFLIAMLAYGALVCNVCFRSPWRRAGFMVVSAVVPILANGLRAWGTIWIAGWYGIEFAASFDHVFYGWVFFAIVMALVMLVGWKFFDRAVDAQMADAAAVEASPILTRLSALRLGQNAALGGLAALVALFVGWSAAADSLSAPLPSRISVPQVAGWTISDSGPTTDWTPLHAGADHRLKARYRDVQGRTVDLSYALYAAQGEGREAGGFGQGALPMDSHWAWEAPGPDGFGGKADVIQAPGPVHRVTVTWYRTGDLLTGSNAKLKLVNILDRLLLRRRPTAVLILSAEEGQSAPAEQLIRDFLSATGPQAEWMDRIARGG</sequence>
<accession>A0ABT6CFB8</accession>
<feature type="transmembrane region" description="Helical" evidence="8">
    <location>
        <begin position="61"/>
        <end position="81"/>
    </location>
</feature>
<dbReference type="EC" id="3.4.22.-" evidence="10"/>
<comment type="subcellular location">
    <subcellularLocation>
        <location evidence="1">Cell membrane</location>
        <topology evidence="1">Multi-pass membrane protein</topology>
    </subcellularLocation>
</comment>
<evidence type="ECO:0000256" key="5">
    <source>
        <dbReference type="ARBA" id="ARBA00022801"/>
    </source>
</evidence>
<organism evidence="10 11">
    <name type="scientific">Novosphingobium cyanobacteriorum</name>
    <dbReference type="NCBI Taxonomy" id="3024215"/>
    <lineage>
        <taxon>Bacteria</taxon>
        <taxon>Pseudomonadati</taxon>
        <taxon>Pseudomonadota</taxon>
        <taxon>Alphaproteobacteria</taxon>
        <taxon>Sphingomonadales</taxon>
        <taxon>Sphingomonadaceae</taxon>
        <taxon>Novosphingobium</taxon>
    </lineage>
</organism>
<keyword evidence="3" id="KW-0645">Protease</keyword>
<dbReference type="InterPro" id="IPR019127">
    <property type="entry name" value="Exosortase"/>
</dbReference>
<dbReference type="NCBIfam" id="TIGR02602">
    <property type="entry name" value="8TM_EpsH"/>
    <property type="match status" value="1"/>
</dbReference>
<evidence type="ECO:0000259" key="9">
    <source>
        <dbReference type="Pfam" id="PF11984"/>
    </source>
</evidence>
<protein>
    <submittedName>
        <fullName evidence="10">Exosortase A</fullName>
        <ecNumber evidence="10">3.4.22.-</ecNumber>
    </submittedName>
</protein>
<dbReference type="InterPro" id="IPR026392">
    <property type="entry name" value="Exo/Archaeosortase_dom"/>
</dbReference>
<evidence type="ECO:0000256" key="7">
    <source>
        <dbReference type="ARBA" id="ARBA00023136"/>
    </source>
</evidence>
<dbReference type="RefSeq" id="WP_277275406.1">
    <property type="nucleotide sequence ID" value="NZ_JAROCY010000003.1"/>
</dbReference>
<reference evidence="10 11" key="1">
    <citation type="submission" date="2023-03" db="EMBL/GenBank/DDBJ databases">
        <title>Novosphingobium cyanobacteriorum sp. nov., isolated from a eutrophic reservoir during the Microcystis bloom period.</title>
        <authorList>
            <person name="Kang M."/>
            <person name="Le V."/>
            <person name="Ko S.-R."/>
            <person name="Lee S.-A."/>
            <person name="Ahn C.-Y."/>
        </authorList>
    </citation>
    <scope>NUCLEOTIDE SEQUENCE [LARGE SCALE GENOMIC DNA]</scope>
    <source>
        <strain evidence="10 11">HBC54</strain>
    </source>
</reference>
<name>A0ABT6CFB8_9SPHN</name>
<comment type="caution">
    <text evidence="10">The sequence shown here is derived from an EMBL/GenBank/DDBJ whole genome shotgun (WGS) entry which is preliminary data.</text>
</comment>
<dbReference type="NCBIfam" id="TIGR04178">
    <property type="entry name" value="exo_archaeo"/>
    <property type="match status" value="1"/>
</dbReference>
<feature type="transmembrane region" description="Helical" evidence="8">
    <location>
        <begin position="200"/>
        <end position="218"/>
    </location>
</feature>
<dbReference type="InterPro" id="IPR017540">
    <property type="entry name" value="Exosortase-1"/>
</dbReference>
<evidence type="ECO:0000256" key="6">
    <source>
        <dbReference type="ARBA" id="ARBA00022989"/>
    </source>
</evidence>
<evidence type="ECO:0000256" key="8">
    <source>
        <dbReference type="SAM" id="Phobius"/>
    </source>
</evidence>
<keyword evidence="6 8" id="KW-1133">Transmembrane helix</keyword>
<evidence type="ECO:0000256" key="2">
    <source>
        <dbReference type="ARBA" id="ARBA00022475"/>
    </source>
</evidence>
<keyword evidence="11" id="KW-1185">Reference proteome</keyword>
<keyword evidence="7 8" id="KW-0472">Membrane</keyword>
<dbReference type="GO" id="GO:0016787">
    <property type="term" value="F:hydrolase activity"/>
    <property type="evidence" value="ECO:0007669"/>
    <property type="project" value="UniProtKB-KW"/>
</dbReference>
<feature type="transmembrane region" description="Helical" evidence="8">
    <location>
        <begin position="123"/>
        <end position="146"/>
    </location>
</feature>
<evidence type="ECO:0000313" key="11">
    <source>
        <dbReference type="Proteomes" id="UP001222770"/>
    </source>
</evidence>
<dbReference type="Proteomes" id="UP001222770">
    <property type="component" value="Unassembled WGS sequence"/>
</dbReference>
<dbReference type="NCBIfam" id="TIGR03109">
    <property type="entry name" value="exosort_XrtA"/>
    <property type="match status" value="1"/>
</dbReference>
<dbReference type="NCBIfam" id="TIGR02914">
    <property type="entry name" value="EpsI_fam"/>
    <property type="match status" value="1"/>
</dbReference>
<keyword evidence="5 10" id="KW-0378">Hydrolase</keyword>
<feature type="transmembrane region" description="Helical" evidence="8">
    <location>
        <begin position="225"/>
        <end position="245"/>
    </location>
</feature>
<dbReference type="EMBL" id="JAROCY010000003">
    <property type="protein sequence ID" value="MDF8332239.1"/>
    <property type="molecule type" value="Genomic_DNA"/>
</dbReference>
<feature type="domain" description="Methanolan biosynthesis EpsI" evidence="9">
    <location>
        <begin position="326"/>
        <end position="510"/>
    </location>
</feature>
<evidence type="ECO:0000256" key="1">
    <source>
        <dbReference type="ARBA" id="ARBA00004651"/>
    </source>
</evidence>
<proteinExistence type="predicted"/>
<dbReference type="Pfam" id="PF11984">
    <property type="entry name" value="DUF3485"/>
    <property type="match status" value="1"/>
</dbReference>